<organism evidence="2 3">
    <name type="scientific">Roseovarius gahaiensis</name>
    <dbReference type="NCBI Taxonomy" id="2716691"/>
    <lineage>
        <taxon>Bacteria</taxon>
        <taxon>Pseudomonadati</taxon>
        <taxon>Pseudomonadota</taxon>
        <taxon>Alphaproteobacteria</taxon>
        <taxon>Rhodobacterales</taxon>
        <taxon>Roseobacteraceae</taxon>
        <taxon>Roseovarius</taxon>
    </lineage>
</organism>
<gene>
    <name evidence="2" type="ORF">HAT86_12385</name>
</gene>
<evidence type="ECO:0000313" key="2">
    <source>
        <dbReference type="EMBL" id="NHQ75253.1"/>
    </source>
</evidence>
<evidence type="ECO:0000313" key="3">
    <source>
        <dbReference type="Proteomes" id="UP000639775"/>
    </source>
</evidence>
<evidence type="ECO:0000259" key="1">
    <source>
        <dbReference type="Pfam" id="PF07287"/>
    </source>
</evidence>
<dbReference type="Pfam" id="PF07287">
    <property type="entry name" value="AtuA"/>
    <property type="match status" value="1"/>
</dbReference>
<reference evidence="2" key="1">
    <citation type="submission" date="2020-03" db="EMBL/GenBank/DDBJ databases">
        <title>Roseovarius gahaiensis sp. nov., isolated from Gahai Saline Lake, China.</title>
        <authorList>
            <person name="Sun X."/>
        </authorList>
    </citation>
    <scope>NUCLEOTIDE SEQUENCE</scope>
    <source>
        <strain evidence="2">GH877</strain>
    </source>
</reference>
<dbReference type="PANTHER" id="PTHR47472:SF1">
    <property type="entry name" value="DUF1446-DOMAIN-CONTAINING PROTEIN"/>
    <property type="match status" value="1"/>
</dbReference>
<sequence length="447" mass="46930">MTAIRIGAGAGFSGDRIDPAVDLAQRGELDFLIFECLAERTIAQAQLNRLSDPEGGFDPHLEARMRAVLPVCHANGTRIISNMGAANPLAAARHIAKVAKDLGLRGLRIAAVTGDDVLAYCRSSLPDLDNGLNFTEIAASAISANAYIGAGPIVEALDKGADVVLTGRAADPALFLAPLIYSFGWRMDDWDRLGKGTLAGHLLECAGQISGGYFADPGFNDVPDLANLGFPIGVIDAEGGIEITKLPRTGGAIRLATVKQQILYEILDPARYLQPDVIADFSNVAVEQIGPDHVRVSGATGHPRTGKVKATISYHDGYIGEGQISYAGPGAVARAELARSVIRQRLEPLGLRESRVDLIGLDALHGPLSSAAADPNEVRLRAIGRSDCKDAAGMVGQEVEALYTNGPAGGGGAWKSVRATLSLCSALLDECVVDPDVTFFEAETSCV</sequence>
<dbReference type="Proteomes" id="UP000639775">
    <property type="component" value="Unassembled WGS sequence"/>
</dbReference>
<dbReference type="RefSeq" id="WP_167198114.1">
    <property type="nucleotide sequence ID" value="NZ_JAAORB010000028.1"/>
</dbReference>
<dbReference type="PANTHER" id="PTHR47472">
    <property type="entry name" value="PROPIONYL-COA CARBOXYLASE"/>
    <property type="match status" value="1"/>
</dbReference>
<dbReference type="InterPro" id="IPR010839">
    <property type="entry name" value="AtuA_N"/>
</dbReference>
<keyword evidence="3" id="KW-1185">Reference proteome</keyword>
<comment type="caution">
    <text evidence="2">The sequence shown here is derived from an EMBL/GenBank/DDBJ whole genome shotgun (WGS) entry which is preliminary data.</text>
</comment>
<proteinExistence type="predicted"/>
<name>A0A967BHN1_9RHOB</name>
<feature type="domain" description="Acyclic terpene utilisation N-terminal" evidence="1">
    <location>
        <begin position="4"/>
        <end position="438"/>
    </location>
</feature>
<dbReference type="AlphaFoldDB" id="A0A967BHN1"/>
<protein>
    <submittedName>
        <fullName evidence="2">DUF1446 domain-containing protein</fullName>
    </submittedName>
</protein>
<dbReference type="EMBL" id="JAAORB010000028">
    <property type="protein sequence ID" value="NHQ75253.1"/>
    <property type="molecule type" value="Genomic_DNA"/>
</dbReference>
<accession>A0A967BHN1</accession>